<accession>A0A5C3PYM9</accession>
<organism evidence="1 2">
    <name type="scientific">Polyporus arcularius HHB13444</name>
    <dbReference type="NCBI Taxonomy" id="1314778"/>
    <lineage>
        <taxon>Eukaryota</taxon>
        <taxon>Fungi</taxon>
        <taxon>Dikarya</taxon>
        <taxon>Basidiomycota</taxon>
        <taxon>Agaricomycotina</taxon>
        <taxon>Agaricomycetes</taxon>
        <taxon>Polyporales</taxon>
        <taxon>Polyporaceae</taxon>
        <taxon>Polyporus</taxon>
    </lineage>
</organism>
<proteinExistence type="predicted"/>
<evidence type="ECO:0000313" key="1">
    <source>
        <dbReference type="EMBL" id="TFK94641.1"/>
    </source>
</evidence>
<gene>
    <name evidence="1" type="ORF">K466DRAFT_439638</name>
</gene>
<feature type="non-terminal residue" evidence="1">
    <location>
        <position position="1"/>
    </location>
</feature>
<reference evidence="1 2" key="1">
    <citation type="journal article" date="2019" name="Nat. Ecol. Evol.">
        <title>Megaphylogeny resolves global patterns of mushroom evolution.</title>
        <authorList>
            <person name="Varga T."/>
            <person name="Krizsan K."/>
            <person name="Foldi C."/>
            <person name="Dima B."/>
            <person name="Sanchez-Garcia M."/>
            <person name="Sanchez-Ramirez S."/>
            <person name="Szollosi G.J."/>
            <person name="Szarkandi J.G."/>
            <person name="Papp V."/>
            <person name="Albert L."/>
            <person name="Andreopoulos W."/>
            <person name="Angelini C."/>
            <person name="Antonin V."/>
            <person name="Barry K.W."/>
            <person name="Bougher N.L."/>
            <person name="Buchanan P."/>
            <person name="Buyck B."/>
            <person name="Bense V."/>
            <person name="Catcheside P."/>
            <person name="Chovatia M."/>
            <person name="Cooper J."/>
            <person name="Damon W."/>
            <person name="Desjardin D."/>
            <person name="Finy P."/>
            <person name="Geml J."/>
            <person name="Haridas S."/>
            <person name="Hughes K."/>
            <person name="Justo A."/>
            <person name="Karasinski D."/>
            <person name="Kautmanova I."/>
            <person name="Kiss B."/>
            <person name="Kocsube S."/>
            <person name="Kotiranta H."/>
            <person name="LaButti K.M."/>
            <person name="Lechner B.E."/>
            <person name="Liimatainen K."/>
            <person name="Lipzen A."/>
            <person name="Lukacs Z."/>
            <person name="Mihaltcheva S."/>
            <person name="Morgado L.N."/>
            <person name="Niskanen T."/>
            <person name="Noordeloos M.E."/>
            <person name="Ohm R.A."/>
            <person name="Ortiz-Santana B."/>
            <person name="Ovrebo C."/>
            <person name="Racz N."/>
            <person name="Riley R."/>
            <person name="Savchenko A."/>
            <person name="Shiryaev A."/>
            <person name="Soop K."/>
            <person name="Spirin V."/>
            <person name="Szebenyi C."/>
            <person name="Tomsovsky M."/>
            <person name="Tulloss R.E."/>
            <person name="Uehling J."/>
            <person name="Grigoriev I.V."/>
            <person name="Vagvolgyi C."/>
            <person name="Papp T."/>
            <person name="Martin F.M."/>
            <person name="Miettinen O."/>
            <person name="Hibbett D.S."/>
            <person name="Nagy L.G."/>
        </authorList>
    </citation>
    <scope>NUCLEOTIDE SEQUENCE [LARGE SCALE GENOMIC DNA]</scope>
    <source>
        <strain evidence="1 2">HHB13444</strain>
    </source>
</reference>
<evidence type="ECO:0000313" key="2">
    <source>
        <dbReference type="Proteomes" id="UP000308197"/>
    </source>
</evidence>
<dbReference type="InParanoid" id="A0A5C3PYM9"/>
<dbReference type="Proteomes" id="UP000308197">
    <property type="component" value="Unassembled WGS sequence"/>
</dbReference>
<dbReference type="EMBL" id="ML210967">
    <property type="protein sequence ID" value="TFK94641.1"/>
    <property type="molecule type" value="Genomic_DNA"/>
</dbReference>
<sequence>PQFETMFYGILEFGTIGTLNATFGTRVNFPVKGLNLTDTSGNLVATLANPTADTGVIDNTGIFFPQAHPVIRWEVDQKLAYLALNGVGMTWVLTMTHPMYSHLETDSETYSSLNGRFIVANI</sequence>
<protein>
    <submittedName>
        <fullName evidence="1">Uncharacterized protein</fullName>
    </submittedName>
</protein>
<feature type="non-terminal residue" evidence="1">
    <location>
        <position position="122"/>
    </location>
</feature>
<keyword evidence="2" id="KW-1185">Reference proteome</keyword>
<name>A0A5C3PYM9_9APHY</name>
<dbReference type="AlphaFoldDB" id="A0A5C3PYM9"/>